<dbReference type="EMBL" id="LR025085">
    <property type="protein sequence ID" value="VAX76349.1"/>
    <property type="molecule type" value="Genomic_DNA"/>
</dbReference>
<evidence type="ECO:0000313" key="11">
    <source>
        <dbReference type="EMBL" id="VAX76349.1"/>
    </source>
</evidence>
<dbReference type="PANTHER" id="PTHR21445:SF0">
    <property type="entry name" value="APURINIC-APYRIMIDINIC ENDONUCLEASE"/>
    <property type="match status" value="1"/>
</dbReference>
<dbReference type="AlphaFoldDB" id="A0A3B1E9D2"/>
<name>A0A3B1E9D2_9GAMM</name>
<feature type="binding site" evidence="9">
    <location>
        <position position="147"/>
    </location>
    <ligand>
        <name>Zn(2+)</name>
        <dbReference type="ChEBI" id="CHEBI:29105"/>
        <label>2</label>
    </ligand>
</feature>
<dbReference type="InterPro" id="IPR013022">
    <property type="entry name" value="Xyl_isomerase-like_TIM-brl"/>
</dbReference>
<dbReference type="InterPro" id="IPR036237">
    <property type="entry name" value="Xyl_isomerase-like_sf"/>
</dbReference>
<dbReference type="PROSITE" id="PS00731">
    <property type="entry name" value="AP_NUCLEASE_F2_3"/>
    <property type="match status" value="1"/>
</dbReference>
<evidence type="ECO:0000256" key="2">
    <source>
        <dbReference type="ARBA" id="ARBA00022722"/>
    </source>
</evidence>
<dbReference type="Gene3D" id="3.20.20.150">
    <property type="entry name" value="Divalent-metal-dependent TIM barrel enzymes"/>
    <property type="match status" value="1"/>
</dbReference>
<keyword evidence="3 9" id="KW-0479">Metal-binding</keyword>
<dbReference type="GO" id="GO:0003677">
    <property type="term" value="F:DNA binding"/>
    <property type="evidence" value="ECO:0007669"/>
    <property type="project" value="InterPro"/>
</dbReference>
<dbReference type="SMART" id="SM00518">
    <property type="entry name" value="AP2Ec"/>
    <property type="match status" value="1"/>
</dbReference>
<dbReference type="PROSITE" id="PS51432">
    <property type="entry name" value="AP_NUCLEASE_F2_4"/>
    <property type="match status" value="1"/>
</dbReference>
<dbReference type="STRING" id="1921549.GCA_900128825_00094"/>
<evidence type="ECO:0000256" key="9">
    <source>
        <dbReference type="HAMAP-Rule" id="MF_00152"/>
    </source>
</evidence>
<feature type="binding site" evidence="9">
    <location>
        <position position="147"/>
    </location>
    <ligand>
        <name>Zn(2+)</name>
        <dbReference type="ChEBI" id="CHEBI:29105"/>
        <label>1</label>
    </ligand>
</feature>
<evidence type="ECO:0000256" key="7">
    <source>
        <dbReference type="ARBA" id="ARBA00022833"/>
    </source>
</evidence>
<dbReference type="OrthoDB" id="9805666at2"/>
<comment type="catalytic activity">
    <reaction evidence="9">
        <text>Endonucleolytic cleavage to 5'-phosphooligonucleotide end-products.</text>
        <dbReference type="EC" id="3.1.21.2"/>
    </reaction>
</comment>
<organism evidence="11 12">
    <name type="scientific">Buchnera aphidicola</name>
    <name type="common">Cinara strobi</name>
    <dbReference type="NCBI Taxonomy" id="1921549"/>
    <lineage>
        <taxon>Bacteria</taxon>
        <taxon>Pseudomonadati</taxon>
        <taxon>Pseudomonadota</taxon>
        <taxon>Gammaproteobacteria</taxon>
        <taxon>Enterobacterales</taxon>
        <taxon>Erwiniaceae</taxon>
        <taxon>Buchnera</taxon>
    </lineage>
</organism>
<feature type="binding site" evidence="9">
    <location>
        <position position="218"/>
    </location>
    <ligand>
        <name>Zn(2+)</name>
        <dbReference type="ChEBI" id="CHEBI:29105"/>
        <label>2</label>
    </ligand>
</feature>
<dbReference type="Pfam" id="PF01261">
    <property type="entry name" value="AP_endonuc_2"/>
    <property type="match status" value="1"/>
</dbReference>
<evidence type="ECO:0000256" key="3">
    <source>
        <dbReference type="ARBA" id="ARBA00022723"/>
    </source>
</evidence>
<dbReference type="GO" id="GO:0006284">
    <property type="term" value="P:base-excision repair"/>
    <property type="evidence" value="ECO:0007669"/>
    <property type="project" value="TreeGrafter"/>
</dbReference>
<feature type="binding site" evidence="9">
    <location>
        <position position="184"/>
    </location>
    <ligand>
        <name>Zn(2+)</name>
        <dbReference type="ChEBI" id="CHEBI:29105"/>
        <label>3</label>
    </ligand>
</feature>
<dbReference type="GO" id="GO:0008833">
    <property type="term" value="F:deoxyribonuclease IV (phage-T4-induced) activity"/>
    <property type="evidence" value="ECO:0007669"/>
    <property type="project" value="UniProtKB-UniRule"/>
</dbReference>
<dbReference type="GO" id="GO:0008081">
    <property type="term" value="F:phosphoric diester hydrolase activity"/>
    <property type="evidence" value="ECO:0007669"/>
    <property type="project" value="TreeGrafter"/>
</dbReference>
<feature type="binding site" evidence="9">
    <location>
        <position position="231"/>
    </location>
    <ligand>
        <name>Zn(2+)</name>
        <dbReference type="ChEBI" id="CHEBI:29105"/>
        <label>3</label>
    </ligand>
</feature>
<keyword evidence="8 9" id="KW-0234">DNA repair</keyword>
<evidence type="ECO:0000256" key="6">
    <source>
        <dbReference type="ARBA" id="ARBA00022801"/>
    </source>
</evidence>
<keyword evidence="5 9" id="KW-0227">DNA damage</keyword>
<evidence type="ECO:0000256" key="1">
    <source>
        <dbReference type="ARBA" id="ARBA00005340"/>
    </source>
</evidence>
<feature type="binding site" evidence="9">
    <location>
        <position position="233"/>
    </location>
    <ligand>
        <name>Zn(2+)</name>
        <dbReference type="ChEBI" id="CHEBI:29105"/>
        <label>3</label>
    </ligand>
</feature>
<dbReference type="RefSeq" id="WP_158348983.1">
    <property type="nucleotide sequence ID" value="NZ_LR025085.1"/>
</dbReference>
<dbReference type="EC" id="3.1.21.2" evidence="9"/>
<dbReference type="NCBIfam" id="NF002199">
    <property type="entry name" value="PRK01060.1-4"/>
    <property type="match status" value="1"/>
</dbReference>
<dbReference type="NCBIfam" id="TIGR00587">
    <property type="entry name" value="nfo"/>
    <property type="match status" value="1"/>
</dbReference>
<evidence type="ECO:0000259" key="10">
    <source>
        <dbReference type="Pfam" id="PF01261"/>
    </source>
</evidence>
<evidence type="ECO:0000256" key="8">
    <source>
        <dbReference type="ARBA" id="ARBA00023204"/>
    </source>
</evidence>
<dbReference type="InterPro" id="IPR001719">
    <property type="entry name" value="AP_endonuc_2"/>
</dbReference>
<accession>A0A3B1E9D2</accession>
<comment type="cofactor">
    <cofactor evidence="9">
        <name>Zn(2+)</name>
        <dbReference type="ChEBI" id="CHEBI:29105"/>
    </cofactor>
    <text evidence="9">Binds 3 Zn(2+) ions.</text>
</comment>
<comment type="function">
    <text evidence="9">Endonuclease IV plays a role in DNA repair. It cleaves phosphodiester bonds at apurinic or apyrimidinic (AP) sites, generating a 3'-hydroxyl group and a 5'-terminal sugar phosphate.</text>
</comment>
<dbReference type="CDD" id="cd00019">
    <property type="entry name" value="AP2Ec"/>
    <property type="match status" value="1"/>
</dbReference>
<feature type="binding site" evidence="9">
    <location>
        <position position="181"/>
    </location>
    <ligand>
        <name>Zn(2+)</name>
        <dbReference type="ChEBI" id="CHEBI:29105"/>
        <label>2</label>
    </ligand>
</feature>
<dbReference type="FunFam" id="3.20.20.150:FF:000001">
    <property type="entry name" value="Probable endonuclease 4"/>
    <property type="match status" value="1"/>
</dbReference>
<gene>
    <name evidence="9 11" type="primary">nfo</name>
    <name evidence="11" type="ORF">BUCINSTRO3249_0094</name>
</gene>
<dbReference type="SUPFAM" id="SSF51658">
    <property type="entry name" value="Xylose isomerase-like"/>
    <property type="match status" value="1"/>
</dbReference>
<keyword evidence="6 9" id="KW-0378">Hydrolase</keyword>
<evidence type="ECO:0000256" key="4">
    <source>
        <dbReference type="ARBA" id="ARBA00022759"/>
    </source>
</evidence>
<feature type="binding site" evidence="9">
    <location>
        <position position="71"/>
    </location>
    <ligand>
        <name>Zn(2+)</name>
        <dbReference type="ChEBI" id="CHEBI:29105"/>
        <label>1</label>
    </ligand>
</feature>
<keyword evidence="7 9" id="KW-0862">Zinc</keyword>
<dbReference type="GO" id="GO:0008270">
    <property type="term" value="F:zinc ion binding"/>
    <property type="evidence" value="ECO:0007669"/>
    <property type="project" value="UniProtKB-UniRule"/>
</dbReference>
<keyword evidence="2 9" id="KW-0540">Nuclease</keyword>
<protein>
    <recommendedName>
        <fullName evidence="9">Probable endonuclease 4</fullName>
        <ecNumber evidence="9">3.1.21.2</ecNumber>
    </recommendedName>
    <alternativeName>
        <fullName evidence="9">Endodeoxyribonuclease IV</fullName>
    </alternativeName>
    <alternativeName>
        <fullName evidence="9">Endonuclease IV</fullName>
    </alternativeName>
</protein>
<feature type="binding site" evidence="9">
    <location>
        <position position="263"/>
    </location>
    <ligand>
        <name>Zn(2+)</name>
        <dbReference type="ChEBI" id="CHEBI:29105"/>
        <label>2</label>
    </ligand>
</feature>
<proteinExistence type="inferred from homology"/>
<comment type="similarity">
    <text evidence="1 9">Belongs to the AP endonuclease 2 family.</text>
</comment>
<dbReference type="HAMAP" id="MF_00152">
    <property type="entry name" value="Nfo"/>
    <property type="match status" value="1"/>
</dbReference>
<sequence length="291" mass="34006">MIHKYIGAHVSSAGGLENSILRAHELEATAFSLFLSNQLQWRIPILKEKTINNFVRLCKKYNYHSKSILPHSSYLVNLGHPDKNMREKSCYYFIQEIKCCYQLGLMMINIHPGSYLYKITEKKCLENIIDSINFILSKTEHIIIVLENTAGQGSNVGYCFEHLAFIIRHIKNKLRIGVCLDICHLFASGYQLNDINSFIFTFKKFHNLIGLKYLYGIHMNDSKRNFNSRLDRHHNLGYGKIKKYVFSNIVQTKEFQDIPLILETKDKSLWKSEIRWLKQESLLYTASFLNI</sequence>
<feature type="domain" description="Xylose isomerase-like TIM barrel" evidence="10">
    <location>
        <begin position="22"/>
        <end position="279"/>
    </location>
</feature>
<dbReference type="GO" id="GO:0003906">
    <property type="term" value="F:DNA-(apurinic or apyrimidinic site) endonuclease activity"/>
    <property type="evidence" value="ECO:0007669"/>
    <property type="project" value="TreeGrafter"/>
</dbReference>
<dbReference type="PANTHER" id="PTHR21445">
    <property type="entry name" value="ENDONUCLEASE IV ENDODEOXYRIBONUCLEASE IV"/>
    <property type="match status" value="1"/>
</dbReference>
<dbReference type="InterPro" id="IPR018246">
    <property type="entry name" value="AP_endonuc_F2_Zn_BS"/>
</dbReference>
<dbReference type="Proteomes" id="UP000271849">
    <property type="component" value="Chromosome"/>
</dbReference>
<evidence type="ECO:0000313" key="12">
    <source>
        <dbReference type="Proteomes" id="UP000271849"/>
    </source>
</evidence>
<keyword evidence="4 9" id="KW-0255">Endonuclease</keyword>
<evidence type="ECO:0000256" key="5">
    <source>
        <dbReference type="ARBA" id="ARBA00022763"/>
    </source>
</evidence>
<feature type="binding site" evidence="9">
    <location>
        <position position="111"/>
    </location>
    <ligand>
        <name>Zn(2+)</name>
        <dbReference type="ChEBI" id="CHEBI:29105"/>
        <label>1</label>
    </ligand>
</feature>
<reference evidence="12" key="1">
    <citation type="submission" date="2018-09" db="EMBL/GenBank/DDBJ databases">
        <authorList>
            <person name="Manzano-Marin A."/>
            <person name="Manzano-Marin A."/>
        </authorList>
    </citation>
    <scope>NUCLEOTIDE SEQUENCE [LARGE SCALE GENOMIC DNA]</scope>
    <source>
        <strain evidence="12">BuCistrobi</strain>
    </source>
</reference>